<dbReference type="InterPro" id="IPR000222">
    <property type="entry name" value="PP2C_BS"/>
</dbReference>
<evidence type="ECO:0000256" key="9">
    <source>
        <dbReference type="RuleBase" id="RU003465"/>
    </source>
</evidence>
<evidence type="ECO:0000313" key="12">
    <source>
        <dbReference type="Proteomes" id="UP000237347"/>
    </source>
</evidence>
<dbReference type="InterPro" id="IPR036457">
    <property type="entry name" value="PPM-type-like_dom_sf"/>
</dbReference>
<dbReference type="SUPFAM" id="SSF81606">
    <property type="entry name" value="PP2C-like"/>
    <property type="match status" value="1"/>
</dbReference>
<comment type="caution">
    <text evidence="11">The sequence shown here is derived from an EMBL/GenBank/DDBJ whole genome shotgun (WGS) entry which is preliminary data.</text>
</comment>
<dbReference type="Pfam" id="PF00481">
    <property type="entry name" value="PP2C"/>
    <property type="match status" value="2"/>
</dbReference>
<evidence type="ECO:0000313" key="11">
    <source>
        <dbReference type="EMBL" id="KAK7826100.1"/>
    </source>
</evidence>
<comment type="cofactor">
    <cofactor evidence="1">
        <name>Mn(2+)</name>
        <dbReference type="ChEBI" id="CHEBI:29035"/>
    </cofactor>
</comment>
<evidence type="ECO:0000256" key="8">
    <source>
        <dbReference type="ARBA" id="ARBA00023211"/>
    </source>
</evidence>
<keyword evidence="8" id="KW-0464">Manganese</keyword>
<keyword evidence="7 9" id="KW-0904">Protein phosphatase</keyword>
<dbReference type="EMBL" id="PKMF04000556">
    <property type="protein sequence ID" value="KAK7826100.1"/>
    <property type="molecule type" value="Genomic_DNA"/>
</dbReference>
<dbReference type="GO" id="GO:0046872">
    <property type="term" value="F:metal ion binding"/>
    <property type="evidence" value="ECO:0007669"/>
    <property type="project" value="UniProtKB-KW"/>
</dbReference>
<evidence type="ECO:0000256" key="1">
    <source>
        <dbReference type="ARBA" id="ARBA00001936"/>
    </source>
</evidence>
<dbReference type="SMART" id="SM00332">
    <property type="entry name" value="PP2Cc"/>
    <property type="match status" value="1"/>
</dbReference>
<evidence type="ECO:0000256" key="3">
    <source>
        <dbReference type="ARBA" id="ARBA00013081"/>
    </source>
</evidence>
<evidence type="ECO:0000256" key="4">
    <source>
        <dbReference type="ARBA" id="ARBA00022723"/>
    </source>
</evidence>
<dbReference type="InterPro" id="IPR015655">
    <property type="entry name" value="PP2C"/>
</dbReference>
<evidence type="ECO:0000256" key="6">
    <source>
        <dbReference type="ARBA" id="ARBA00022842"/>
    </source>
</evidence>
<feature type="domain" description="PPM-type phosphatase" evidence="10">
    <location>
        <begin position="57"/>
        <end position="304"/>
    </location>
</feature>
<comment type="similarity">
    <text evidence="9">Belongs to the PP2C family.</text>
</comment>
<sequence>MGVGKTGDFIHSVRVFEASNLQPFTDNPIGRFVNMGIYLSTPKTEKFSDDGENDRLRYGLSSMQGWRATMEDAHAAFPDLDPSTSFFGVYDGHGGKVVAKFCAKYLHQQMLRNEAYSAGEIGTSVQKAFFRMDEMMRGQRGWRELAVLGDKINKFTGMIEGLIWSPRGSDSNDHVDEWAFEEGPHSDFAGPTSGSTACVAIIRNYQLIVANAGDSRCVISRKAYNLSRDHKPDLEVEKDRILKAGGFIHAGRVNGSLNLARAIGIACQASNWSILFMNNYAWCLAPSTAGGEGCDNMTMVLVQFKKPIQSPPSV</sequence>
<organism evidence="11 12">
    <name type="scientific">Quercus suber</name>
    <name type="common">Cork oak</name>
    <dbReference type="NCBI Taxonomy" id="58331"/>
    <lineage>
        <taxon>Eukaryota</taxon>
        <taxon>Viridiplantae</taxon>
        <taxon>Streptophyta</taxon>
        <taxon>Embryophyta</taxon>
        <taxon>Tracheophyta</taxon>
        <taxon>Spermatophyta</taxon>
        <taxon>Magnoliopsida</taxon>
        <taxon>eudicotyledons</taxon>
        <taxon>Gunneridae</taxon>
        <taxon>Pentapetalae</taxon>
        <taxon>rosids</taxon>
        <taxon>fabids</taxon>
        <taxon>Fagales</taxon>
        <taxon>Fagaceae</taxon>
        <taxon>Quercus</taxon>
    </lineage>
</organism>
<reference evidence="11 12" key="1">
    <citation type="journal article" date="2018" name="Sci. Data">
        <title>The draft genome sequence of cork oak.</title>
        <authorList>
            <person name="Ramos A.M."/>
            <person name="Usie A."/>
            <person name="Barbosa P."/>
            <person name="Barros P.M."/>
            <person name="Capote T."/>
            <person name="Chaves I."/>
            <person name="Simoes F."/>
            <person name="Abreu I."/>
            <person name="Carrasquinho I."/>
            <person name="Faro C."/>
            <person name="Guimaraes J.B."/>
            <person name="Mendonca D."/>
            <person name="Nobrega F."/>
            <person name="Rodrigues L."/>
            <person name="Saibo N.J.M."/>
            <person name="Varela M.C."/>
            <person name="Egas C."/>
            <person name="Matos J."/>
            <person name="Miguel C.M."/>
            <person name="Oliveira M.M."/>
            <person name="Ricardo C.P."/>
            <person name="Goncalves S."/>
        </authorList>
    </citation>
    <scope>NUCLEOTIDE SEQUENCE [LARGE SCALE GENOMIC DNA]</scope>
    <source>
        <strain evidence="12">cv. HL8</strain>
    </source>
</reference>
<evidence type="ECO:0000256" key="2">
    <source>
        <dbReference type="ARBA" id="ARBA00001946"/>
    </source>
</evidence>
<evidence type="ECO:0000256" key="5">
    <source>
        <dbReference type="ARBA" id="ARBA00022801"/>
    </source>
</evidence>
<evidence type="ECO:0000259" key="10">
    <source>
        <dbReference type="PROSITE" id="PS51746"/>
    </source>
</evidence>
<evidence type="ECO:0000256" key="7">
    <source>
        <dbReference type="ARBA" id="ARBA00022912"/>
    </source>
</evidence>
<keyword evidence="6" id="KW-0460">Magnesium</keyword>
<dbReference type="PANTHER" id="PTHR47992">
    <property type="entry name" value="PROTEIN PHOSPHATASE"/>
    <property type="match status" value="1"/>
</dbReference>
<dbReference type="AlphaFoldDB" id="A0AAW0JH11"/>
<comment type="cofactor">
    <cofactor evidence="2">
        <name>Mg(2+)</name>
        <dbReference type="ChEBI" id="CHEBI:18420"/>
    </cofactor>
</comment>
<dbReference type="Gene3D" id="3.60.40.10">
    <property type="entry name" value="PPM-type phosphatase domain"/>
    <property type="match status" value="1"/>
</dbReference>
<dbReference type="Proteomes" id="UP000237347">
    <property type="component" value="Unassembled WGS sequence"/>
</dbReference>
<protein>
    <recommendedName>
        <fullName evidence="3">protein-serine/threonine phosphatase</fullName>
        <ecNumber evidence="3">3.1.3.16</ecNumber>
    </recommendedName>
</protein>
<accession>A0AAW0JH11</accession>
<dbReference type="EC" id="3.1.3.16" evidence="3"/>
<gene>
    <name evidence="11" type="ORF">CFP56_032468</name>
</gene>
<keyword evidence="12" id="KW-1185">Reference proteome</keyword>
<keyword evidence="5 9" id="KW-0378">Hydrolase</keyword>
<name>A0AAW0JH11_QUESU</name>
<dbReference type="PROSITE" id="PS01032">
    <property type="entry name" value="PPM_1"/>
    <property type="match status" value="1"/>
</dbReference>
<dbReference type="PROSITE" id="PS51746">
    <property type="entry name" value="PPM_2"/>
    <property type="match status" value="1"/>
</dbReference>
<keyword evidence="4" id="KW-0479">Metal-binding</keyword>
<dbReference type="GO" id="GO:0004722">
    <property type="term" value="F:protein serine/threonine phosphatase activity"/>
    <property type="evidence" value="ECO:0007669"/>
    <property type="project" value="UniProtKB-EC"/>
</dbReference>
<dbReference type="CDD" id="cd00143">
    <property type="entry name" value="PP2Cc"/>
    <property type="match status" value="1"/>
</dbReference>
<proteinExistence type="inferred from homology"/>
<dbReference type="InterPro" id="IPR001932">
    <property type="entry name" value="PPM-type_phosphatase-like_dom"/>
</dbReference>